<feature type="region of interest" description="Disordered" evidence="1">
    <location>
        <begin position="1"/>
        <end position="77"/>
    </location>
</feature>
<accession>Q0G0W4</accession>
<sequence length="77" mass="8573">MAFGTFGGAKATLVKDERSQEWIPGQARDDEERMGVSSRPASGRTGFRHGSRIKSGMTNEEMEVSISRLTKDERPKE</sequence>
<gene>
    <name evidence="2" type="ORF">FP2506_18344</name>
</gene>
<dbReference type="Proteomes" id="UP000004310">
    <property type="component" value="Unassembled WGS sequence"/>
</dbReference>
<reference evidence="2 3" key="1">
    <citation type="journal article" date="2010" name="J. Bacteriol.">
        <title>Genome sequence of Fulvimarina pelagi HTCC2506T, a Mn(II)-oxidizing alphaproteobacterium possessing an aerobic anoxygenic photosynthetic gene cluster and Xanthorhodopsin.</title>
        <authorList>
            <person name="Kang I."/>
            <person name="Oh H.M."/>
            <person name="Lim S.I."/>
            <person name="Ferriera S."/>
            <person name="Giovannoni S.J."/>
            <person name="Cho J.C."/>
        </authorList>
    </citation>
    <scope>NUCLEOTIDE SEQUENCE [LARGE SCALE GENOMIC DNA]</scope>
    <source>
        <strain evidence="2 3">HTCC2506</strain>
    </source>
</reference>
<name>Q0G0W4_9HYPH</name>
<dbReference type="EMBL" id="AATP01000005">
    <property type="protein sequence ID" value="EAU40875.1"/>
    <property type="molecule type" value="Genomic_DNA"/>
</dbReference>
<evidence type="ECO:0000313" key="2">
    <source>
        <dbReference type="EMBL" id="EAU40875.1"/>
    </source>
</evidence>
<organism evidence="2 3">
    <name type="scientific">Fulvimarina pelagi HTCC2506</name>
    <dbReference type="NCBI Taxonomy" id="314231"/>
    <lineage>
        <taxon>Bacteria</taxon>
        <taxon>Pseudomonadati</taxon>
        <taxon>Pseudomonadota</taxon>
        <taxon>Alphaproteobacteria</taxon>
        <taxon>Hyphomicrobiales</taxon>
        <taxon>Aurantimonadaceae</taxon>
        <taxon>Fulvimarina</taxon>
    </lineage>
</organism>
<protein>
    <submittedName>
        <fullName evidence="2">Uncharacterized protein</fullName>
    </submittedName>
</protein>
<dbReference type="HOGENOM" id="CLU_2632913_0_0_5"/>
<keyword evidence="3" id="KW-1185">Reference proteome</keyword>
<dbReference type="AlphaFoldDB" id="Q0G0W4"/>
<evidence type="ECO:0000313" key="3">
    <source>
        <dbReference type="Proteomes" id="UP000004310"/>
    </source>
</evidence>
<comment type="caution">
    <text evidence="2">The sequence shown here is derived from an EMBL/GenBank/DDBJ whole genome shotgun (WGS) entry which is preliminary data.</text>
</comment>
<evidence type="ECO:0000256" key="1">
    <source>
        <dbReference type="SAM" id="MobiDB-lite"/>
    </source>
</evidence>
<proteinExistence type="predicted"/>